<accession>A0A2H0KLN5</accession>
<dbReference type="Proteomes" id="UP000229570">
    <property type="component" value="Unassembled WGS sequence"/>
</dbReference>
<keyword evidence="5" id="KW-0229">DNA integration</keyword>
<evidence type="ECO:0000256" key="8">
    <source>
        <dbReference type="ARBA" id="ARBA00023306"/>
    </source>
</evidence>
<dbReference type="InterPro" id="IPR050090">
    <property type="entry name" value="Tyrosine_recombinase_XerCD"/>
</dbReference>
<keyword evidence="6 9" id="KW-0238">DNA-binding</keyword>
<dbReference type="GO" id="GO:0003677">
    <property type="term" value="F:DNA binding"/>
    <property type="evidence" value="ECO:0007669"/>
    <property type="project" value="UniProtKB-UniRule"/>
</dbReference>
<keyword evidence="8" id="KW-0131">Cell cycle</keyword>
<dbReference type="InterPro" id="IPR044068">
    <property type="entry name" value="CB"/>
</dbReference>
<dbReference type="GO" id="GO:0007059">
    <property type="term" value="P:chromosome segregation"/>
    <property type="evidence" value="ECO:0007669"/>
    <property type="project" value="UniProtKB-KW"/>
</dbReference>
<dbReference type="EMBL" id="PCVL01000071">
    <property type="protein sequence ID" value="PIQ72136.1"/>
    <property type="molecule type" value="Genomic_DNA"/>
</dbReference>
<dbReference type="Gene3D" id="1.10.443.10">
    <property type="entry name" value="Intergrase catalytic core"/>
    <property type="match status" value="1"/>
</dbReference>
<dbReference type="InterPro" id="IPR013762">
    <property type="entry name" value="Integrase-like_cat_sf"/>
</dbReference>
<dbReference type="GO" id="GO:0015074">
    <property type="term" value="P:DNA integration"/>
    <property type="evidence" value="ECO:0007669"/>
    <property type="project" value="UniProtKB-KW"/>
</dbReference>
<dbReference type="SUPFAM" id="SSF56349">
    <property type="entry name" value="DNA breaking-rejoining enzymes"/>
    <property type="match status" value="1"/>
</dbReference>
<evidence type="ECO:0000256" key="5">
    <source>
        <dbReference type="ARBA" id="ARBA00022908"/>
    </source>
</evidence>
<dbReference type="Gene3D" id="1.10.150.130">
    <property type="match status" value="1"/>
</dbReference>
<keyword evidence="7" id="KW-0233">DNA recombination</keyword>
<evidence type="ECO:0000313" key="12">
    <source>
        <dbReference type="EMBL" id="PIQ72136.1"/>
    </source>
</evidence>
<dbReference type="GO" id="GO:0006310">
    <property type="term" value="P:DNA recombination"/>
    <property type="evidence" value="ECO:0007669"/>
    <property type="project" value="UniProtKB-KW"/>
</dbReference>
<keyword evidence="3" id="KW-0132">Cell division</keyword>
<evidence type="ECO:0000256" key="3">
    <source>
        <dbReference type="ARBA" id="ARBA00022618"/>
    </source>
</evidence>
<dbReference type="PROSITE" id="PS51900">
    <property type="entry name" value="CB"/>
    <property type="match status" value="1"/>
</dbReference>
<proteinExistence type="predicted"/>
<evidence type="ECO:0000313" key="13">
    <source>
        <dbReference type="Proteomes" id="UP000229570"/>
    </source>
</evidence>
<comment type="caution">
    <text evidence="12">The sequence shown here is derived from an EMBL/GenBank/DDBJ whole genome shotgun (WGS) entry which is preliminary data.</text>
</comment>
<evidence type="ECO:0000256" key="6">
    <source>
        <dbReference type="ARBA" id="ARBA00023125"/>
    </source>
</evidence>
<dbReference type="InterPro" id="IPR002104">
    <property type="entry name" value="Integrase_catalytic"/>
</dbReference>
<dbReference type="InterPro" id="IPR011010">
    <property type="entry name" value="DNA_brk_join_enz"/>
</dbReference>
<evidence type="ECO:0000256" key="1">
    <source>
        <dbReference type="ARBA" id="ARBA00004496"/>
    </source>
</evidence>
<dbReference type="Pfam" id="PF00589">
    <property type="entry name" value="Phage_integrase"/>
    <property type="match status" value="1"/>
</dbReference>
<evidence type="ECO:0000256" key="9">
    <source>
        <dbReference type="PROSITE-ProRule" id="PRU01248"/>
    </source>
</evidence>
<feature type="domain" description="Tyr recombinase" evidence="10">
    <location>
        <begin position="117"/>
        <end position="195"/>
    </location>
</feature>
<feature type="domain" description="Core-binding (CB)" evidence="11">
    <location>
        <begin position="1"/>
        <end position="97"/>
    </location>
</feature>
<evidence type="ECO:0000259" key="10">
    <source>
        <dbReference type="PROSITE" id="PS51898"/>
    </source>
</evidence>
<evidence type="ECO:0000256" key="2">
    <source>
        <dbReference type="ARBA" id="ARBA00022490"/>
    </source>
</evidence>
<dbReference type="AlphaFoldDB" id="A0A2H0KLN5"/>
<evidence type="ECO:0000259" key="11">
    <source>
        <dbReference type="PROSITE" id="PS51900"/>
    </source>
</evidence>
<dbReference type="InterPro" id="IPR010998">
    <property type="entry name" value="Integrase_recombinase_N"/>
</dbReference>
<dbReference type="PROSITE" id="PS51898">
    <property type="entry name" value="TYR_RECOMBINASE"/>
    <property type="match status" value="1"/>
</dbReference>
<keyword evidence="2" id="KW-0963">Cytoplasm</keyword>
<sequence>MDINEAVLRFLEYCELDKNLSLKTVRMYGYYLNFFKQWLLQSQKDKNFPVEKIDENTVRNFRLFISHEYKNPYKGPLKRQTQNYFLVTLRSFFRYLIRQKLSVLSPEMIELGKNRDRNIKFLEPIELEKLFRSVDLKDKSGLRDRAILEVLFSTGLRVSELVALNREQINREAGEFGVIGKGGKGRVVFLSKHAK</sequence>
<evidence type="ECO:0000256" key="7">
    <source>
        <dbReference type="ARBA" id="ARBA00023172"/>
    </source>
</evidence>
<dbReference type="PANTHER" id="PTHR30349:SF77">
    <property type="entry name" value="TYROSINE RECOMBINASE XERC"/>
    <property type="match status" value="1"/>
</dbReference>
<name>A0A2H0KLN5_9BACT</name>
<comment type="subcellular location">
    <subcellularLocation>
        <location evidence="1">Cytoplasm</location>
    </subcellularLocation>
</comment>
<evidence type="ECO:0000256" key="4">
    <source>
        <dbReference type="ARBA" id="ARBA00022829"/>
    </source>
</evidence>
<gene>
    <name evidence="12" type="ORF">COV86_04495</name>
</gene>
<dbReference type="PANTHER" id="PTHR30349">
    <property type="entry name" value="PHAGE INTEGRASE-RELATED"/>
    <property type="match status" value="1"/>
</dbReference>
<dbReference type="GO" id="GO:0051301">
    <property type="term" value="P:cell division"/>
    <property type="evidence" value="ECO:0007669"/>
    <property type="project" value="UniProtKB-KW"/>
</dbReference>
<keyword evidence="4" id="KW-0159">Chromosome partition</keyword>
<protein>
    <recommendedName>
        <fullName evidence="14">Core-binding (CB) domain-containing protein</fullName>
    </recommendedName>
</protein>
<evidence type="ECO:0008006" key="14">
    <source>
        <dbReference type="Google" id="ProtNLM"/>
    </source>
</evidence>
<reference evidence="12 13" key="1">
    <citation type="submission" date="2017-09" db="EMBL/GenBank/DDBJ databases">
        <title>Depth-based differentiation of microbial function through sediment-hosted aquifers and enrichment of novel symbionts in the deep terrestrial subsurface.</title>
        <authorList>
            <person name="Probst A.J."/>
            <person name="Ladd B."/>
            <person name="Jarett J.K."/>
            <person name="Geller-Mcgrath D.E."/>
            <person name="Sieber C.M."/>
            <person name="Emerson J.B."/>
            <person name="Anantharaman K."/>
            <person name="Thomas B.C."/>
            <person name="Malmstrom R."/>
            <person name="Stieglmeier M."/>
            <person name="Klingl A."/>
            <person name="Woyke T."/>
            <person name="Ryan C.M."/>
            <person name="Banfield J.F."/>
        </authorList>
    </citation>
    <scope>NUCLEOTIDE SEQUENCE [LARGE SCALE GENOMIC DNA]</scope>
    <source>
        <strain evidence="12">CG11_big_fil_rev_8_21_14_0_20_35_14</strain>
    </source>
</reference>
<dbReference type="InterPro" id="IPR004107">
    <property type="entry name" value="Integrase_SAM-like_N"/>
</dbReference>
<dbReference type="GO" id="GO:0005737">
    <property type="term" value="C:cytoplasm"/>
    <property type="evidence" value="ECO:0007669"/>
    <property type="project" value="UniProtKB-SubCell"/>
</dbReference>
<dbReference type="Pfam" id="PF02899">
    <property type="entry name" value="Phage_int_SAM_1"/>
    <property type="match status" value="1"/>
</dbReference>
<organism evidence="12 13">
    <name type="scientific">Candidatus Roizmanbacteria bacterium CG11_big_fil_rev_8_21_14_0_20_35_14</name>
    <dbReference type="NCBI Taxonomy" id="1974855"/>
    <lineage>
        <taxon>Bacteria</taxon>
        <taxon>Candidatus Roizmaniibacteriota</taxon>
    </lineage>
</organism>
<feature type="non-terminal residue" evidence="12">
    <location>
        <position position="195"/>
    </location>
</feature>